<proteinExistence type="inferred from homology"/>
<evidence type="ECO:0000313" key="13">
    <source>
        <dbReference type="Proteomes" id="UP001154282"/>
    </source>
</evidence>
<dbReference type="AlphaFoldDB" id="A0AAV0HGL5"/>
<dbReference type="PANTHER" id="PTHR47991">
    <property type="entry name" value="OXOGLUTARATE/IRON-DEPENDENT DIOXYGENASE"/>
    <property type="match status" value="1"/>
</dbReference>
<protein>
    <recommendedName>
        <fullName evidence="11">Fe2OG dioxygenase domain-containing protein</fullName>
    </recommendedName>
</protein>
<evidence type="ECO:0000256" key="4">
    <source>
        <dbReference type="ARBA" id="ARBA00022490"/>
    </source>
</evidence>
<feature type="domain" description="Fe2OG dioxygenase" evidence="11">
    <location>
        <begin position="205"/>
        <end position="306"/>
    </location>
</feature>
<dbReference type="GO" id="GO:0031418">
    <property type="term" value="F:L-ascorbic acid binding"/>
    <property type="evidence" value="ECO:0007669"/>
    <property type="project" value="UniProtKB-KW"/>
</dbReference>
<keyword evidence="7 10" id="KW-0408">Iron</keyword>
<name>A0AAV0HGL5_9ROSI</name>
<sequence>MARKESDSSSFSMGNTAQEQALPYVPDCYVLPSSSDRRPSADDRTADIPVIDMGGLRLQDASQRANVVRQIGNASRQLGFFQVVNHGISKAVMEAALEAAADFFKLPAGEKAKFMSNDVFKPVRYGSSIKDGEDKVQFWRVFLKHYANPLAHWIHSWPQNPPHYRERVGEYSKEVKRVALEIAESITESLGLDPTSCQLAHRLDGGMQTMAVNCYPPCPSPELALGLPPHSDYSCITVVLQSTPGLEILDPRDGTWKTAPDTRGALQVHIGDHVEVLSNGTYKSVVHRAALNSRKTRISIASLHSLGMDEKMGVAKELVGGDEGKERYRESSFRDFLDSLSKNDIGTQGYKSFIDTLRIEK</sequence>
<dbReference type="GO" id="GO:0005634">
    <property type="term" value="C:nucleus"/>
    <property type="evidence" value="ECO:0007669"/>
    <property type="project" value="UniProtKB-SubCell"/>
</dbReference>
<reference evidence="12" key="1">
    <citation type="submission" date="2022-08" db="EMBL/GenBank/DDBJ databases">
        <authorList>
            <person name="Gutierrez-Valencia J."/>
        </authorList>
    </citation>
    <scope>NUCLEOTIDE SEQUENCE</scope>
</reference>
<comment type="similarity">
    <text evidence="3 10">Belongs to the iron/ascorbate-dependent oxidoreductase family.</text>
</comment>
<comment type="subcellular location">
    <subcellularLocation>
        <location evidence="2">Cytoplasm</location>
    </subcellularLocation>
    <subcellularLocation>
        <location evidence="1">Nucleus</location>
    </subcellularLocation>
</comment>
<keyword evidence="13" id="KW-1185">Reference proteome</keyword>
<evidence type="ECO:0000256" key="8">
    <source>
        <dbReference type="ARBA" id="ARBA00023242"/>
    </source>
</evidence>
<dbReference type="Pfam" id="PF03171">
    <property type="entry name" value="2OG-FeII_Oxy"/>
    <property type="match status" value="1"/>
</dbReference>
<dbReference type="SUPFAM" id="SSF51197">
    <property type="entry name" value="Clavaminate synthase-like"/>
    <property type="match status" value="1"/>
</dbReference>
<dbReference type="Gene3D" id="2.60.120.330">
    <property type="entry name" value="B-lactam Antibiotic, Isopenicillin N Synthase, Chain"/>
    <property type="match status" value="1"/>
</dbReference>
<organism evidence="12 13">
    <name type="scientific">Linum tenue</name>
    <dbReference type="NCBI Taxonomy" id="586396"/>
    <lineage>
        <taxon>Eukaryota</taxon>
        <taxon>Viridiplantae</taxon>
        <taxon>Streptophyta</taxon>
        <taxon>Embryophyta</taxon>
        <taxon>Tracheophyta</taxon>
        <taxon>Spermatophyta</taxon>
        <taxon>Magnoliopsida</taxon>
        <taxon>eudicotyledons</taxon>
        <taxon>Gunneridae</taxon>
        <taxon>Pentapetalae</taxon>
        <taxon>rosids</taxon>
        <taxon>fabids</taxon>
        <taxon>Malpighiales</taxon>
        <taxon>Linaceae</taxon>
        <taxon>Linum</taxon>
    </lineage>
</organism>
<evidence type="ECO:0000256" key="1">
    <source>
        <dbReference type="ARBA" id="ARBA00004123"/>
    </source>
</evidence>
<evidence type="ECO:0000256" key="2">
    <source>
        <dbReference type="ARBA" id="ARBA00004496"/>
    </source>
</evidence>
<evidence type="ECO:0000256" key="5">
    <source>
        <dbReference type="ARBA" id="ARBA00022723"/>
    </source>
</evidence>
<keyword evidence="4" id="KW-0963">Cytoplasm</keyword>
<dbReference type="GO" id="GO:0016491">
    <property type="term" value="F:oxidoreductase activity"/>
    <property type="evidence" value="ECO:0007669"/>
    <property type="project" value="UniProtKB-KW"/>
</dbReference>
<keyword evidence="5 10" id="KW-0479">Metal-binding</keyword>
<evidence type="ECO:0000256" key="9">
    <source>
        <dbReference type="ARBA" id="ARBA00059922"/>
    </source>
</evidence>
<dbReference type="FunFam" id="2.60.120.330:FF:000015">
    <property type="entry name" value="Protein DMR6-LIKE OXYGENASE 1"/>
    <property type="match status" value="1"/>
</dbReference>
<dbReference type="PROSITE" id="PS51471">
    <property type="entry name" value="FE2OG_OXY"/>
    <property type="match status" value="1"/>
</dbReference>
<evidence type="ECO:0000256" key="7">
    <source>
        <dbReference type="ARBA" id="ARBA00023004"/>
    </source>
</evidence>
<dbReference type="InterPro" id="IPR044861">
    <property type="entry name" value="IPNS-like_FE2OG_OXY"/>
</dbReference>
<dbReference type="InterPro" id="IPR005123">
    <property type="entry name" value="Oxoglu/Fe-dep_dioxygenase_dom"/>
</dbReference>
<evidence type="ECO:0000259" key="11">
    <source>
        <dbReference type="PROSITE" id="PS51471"/>
    </source>
</evidence>
<keyword evidence="8" id="KW-0539">Nucleus</keyword>
<dbReference type="Pfam" id="PF14226">
    <property type="entry name" value="DIOX_N"/>
    <property type="match status" value="1"/>
</dbReference>
<dbReference type="GO" id="GO:0005737">
    <property type="term" value="C:cytoplasm"/>
    <property type="evidence" value="ECO:0007669"/>
    <property type="project" value="UniProtKB-SubCell"/>
</dbReference>
<dbReference type="EMBL" id="CAMGYJ010000002">
    <property type="protein sequence ID" value="CAI0383973.1"/>
    <property type="molecule type" value="Genomic_DNA"/>
</dbReference>
<keyword evidence="6" id="KW-0847">Vitamin C</keyword>
<dbReference type="InterPro" id="IPR027443">
    <property type="entry name" value="IPNS-like_sf"/>
</dbReference>
<accession>A0AAV0HGL5</accession>
<keyword evidence="10" id="KW-0560">Oxidoreductase</keyword>
<dbReference type="InterPro" id="IPR026992">
    <property type="entry name" value="DIOX_N"/>
</dbReference>
<evidence type="ECO:0000256" key="3">
    <source>
        <dbReference type="ARBA" id="ARBA00008056"/>
    </source>
</evidence>
<evidence type="ECO:0000256" key="10">
    <source>
        <dbReference type="RuleBase" id="RU003682"/>
    </source>
</evidence>
<gene>
    <name evidence="12" type="ORF">LITE_LOCUS4228</name>
</gene>
<dbReference type="Proteomes" id="UP001154282">
    <property type="component" value="Unassembled WGS sequence"/>
</dbReference>
<dbReference type="GO" id="GO:0046872">
    <property type="term" value="F:metal ion binding"/>
    <property type="evidence" value="ECO:0007669"/>
    <property type="project" value="UniProtKB-KW"/>
</dbReference>
<evidence type="ECO:0000313" key="12">
    <source>
        <dbReference type="EMBL" id="CAI0383973.1"/>
    </source>
</evidence>
<evidence type="ECO:0000256" key="6">
    <source>
        <dbReference type="ARBA" id="ARBA00022896"/>
    </source>
</evidence>
<comment type="caution">
    <text evidence="12">The sequence shown here is derived from an EMBL/GenBank/DDBJ whole genome shotgun (WGS) entry which is preliminary data.</text>
</comment>
<dbReference type="InterPro" id="IPR050295">
    <property type="entry name" value="Plant_2OG-oxidoreductases"/>
</dbReference>
<comment type="function">
    <text evidence="9">Involved in the regulation of shoot development and salicylic acid (SA) homeostasis.</text>
</comment>